<feature type="transmembrane region" description="Helical" evidence="1">
    <location>
        <begin position="197"/>
        <end position="216"/>
    </location>
</feature>
<sequence>MIKWKPVRRLALTAGASLCLLLALAYWWQTNLVHELAGVAMFALVGRHVYVNRVSLLNMFRRRGGVKRRLVSGLHLMFIANMLVLQATSLAISQSVFAWLPIRETVTVRDLHWVSAYWLVMTVGVHVGLHWSRVMAMTRSILRIRGESGLRAWILRMVATAFAAFGLWSCGVLNLITKLTWNYSLEFWDFADSVAPFFLHWGGVLALPAVVTYYLVQIGGRTSTKI</sequence>
<protein>
    <submittedName>
        <fullName evidence="2">DUF4405 domain-containing protein</fullName>
    </submittedName>
</protein>
<feature type="transmembrane region" description="Helical" evidence="1">
    <location>
        <begin position="35"/>
        <end position="52"/>
    </location>
</feature>
<reference evidence="2" key="1">
    <citation type="submission" date="2022-11" db="EMBL/GenBank/DDBJ databases">
        <title>Biodiversity and phylogenetic relationships of bacteria.</title>
        <authorList>
            <person name="Machado R.A.R."/>
            <person name="Bhat A."/>
            <person name="Loulou A."/>
            <person name="Kallel S."/>
        </authorList>
    </citation>
    <scope>NUCLEOTIDE SEQUENCE</scope>
    <source>
        <strain evidence="2">K-TC2</strain>
    </source>
</reference>
<dbReference type="EMBL" id="JAPKNK010000001">
    <property type="protein sequence ID" value="MCX5568178.1"/>
    <property type="molecule type" value="Genomic_DNA"/>
</dbReference>
<dbReference type="RefSeq" id="WP_266337133.1">
    <property type="nucleotide sequence ID" value="NZ_JAPKNK010000001.1"/>
</dbReference>
<organism evidence="2 3">
    <name type="scientific">Kaistia nematophila</name>
    <dbReference type="NCBI Taxonomy" id="2994654"/>
    <lineage>
        <taxon>Bacteria</taxon>
        <taxon>Pseudomonadati</taxon>
        <taxon>Pseudomonadota</taxon>
        <taxon>Alphaproteobacteria</taxon>
        <taxon>Hyphomicrobiales</taxon>
        <taxon>Kaistiaceae</taxon>
        <taxon>Kaistia</taxon>
    </lineage>
</organism>
<feature type="transmembrane region" description="Helical" evidence="1">
    <location>
        <begin position="73"/>
        <end position="100"/>
    </location>
</feature>
<dbReference type="AlphaFoldDB" id="A0A9X3DZG5"/>
<name>A0A9X3DZG5_9HYPH</name>
<dbReference type="Proteomes" id="UP001144805">
    <property type="component" value="Unassembled WGS sequence"/>
</dbReference>
<feature type="transmembrane region" description="Helical" evidence="1">
    <location>
        <begin position="153"/>
        <end position="177"/>
    </location>
</feature>
<proteinExistence type="predicted"/>
<evidence type="ECO:0000313" key="3">
    <source>
        <dbReference type="Proteomes" id="UP001144805"/>
    </source>
</evidence>
<accession>A0A9X3DZG5</accession>
<feature type="transmembrane region" description="Helical" evidence="1">
    <location>
        <begin position="112"/>
        <end position="132"/>
    </location>
</feature>
<keyword evidence="3" id="KW-1185">Reference proteome</keyword>
<keyword evidence="1" id="KW-0812">Transmembrane</keyword>
<evidence type="ECO:0000256" key="1">
    <source>
        <dbReference type="SAM" id="Phobius"/>
    </source>
</evidence>
<gene>
    <name evidence="2" type="ORF">OSH07_03130</name>
</gene>
<keyword evidence="1" id="KW-1133">Transmembrane helix</keyword>
<comment type="caution">
    <text evidence="2">The sequence shown here is derived from an EMBL/GenBank/DDBJ whole genome shotgun (WGS) entry which is preliminary data.</text>
</comment>
<evidence type="ECO:0000313" key="2">
    <source>
        <dbReference type="EMBL" id="MCX5568178.1"/>
    </source>
</evidence>
<keyword evidence="1" id="KW-0472">Membrane</keyword>